<feature type="chain" id="PRO_5007479903" description="Lipoprotein" evidence="1">
    <location>
        <begin position="28"/>
        <end position="174"/>
    </location>
</feature>
<organism evidence="2 3">
    <name type="scientific">Aequorivita aquimaris</name>
    <dbReference type="NCBI Taxonomy" id="1548749"/>
    <lineage>
        <taxon>Bacteria</taxon>
        <taxon>Pseudomonadati</taxon>
        <taxon>Bacteroidota</taxon>
        <taxon>Flavobacteriia</taxon>
        <taxon>Flavobacteriales</taxon>
        <taxon>Flavobacteriaceae</taxon>
        <taxon>Aequorivita</taxon>
    </lineage>
</organism>
<name>A0A137RK93_9FLAO</name>
<keyword evidence="1" id="KW-0732">Signal</keyword>
<proteinExistence type="predicted"/>
<evidence type="ECO:0008006" key="4">
    <source>
        <dbReference type="Google" id="ProtNLM"/>
    </source>
</evidence>
<dbReference type="RefSeq" id="WP_131807693.1">
    <property type="nucleotide sequence ID" value="NZ_JRWG01000002.1"/>
</dbReference>
<reference evidence="2 3" key="2">
    <citation type="journal article" date="2016" name="Int. J. Syst. Evol. Microbiol.">
        <title>Vitellibacter aquimaris sp. nov., a marine bacterium isolated from seawater.</title>
        <authorList>
            <person name="Thevarajoo S."/>
            <person name="Selvaratnam C."/>
            <person name="Goh K.M."/>
            <person name="Hong K.W."/>
            <person name="Chan X.Y."/>
            <person name="Chan K.G."/>
            <person name="Chong C.S."/>
        </authorList>
    </citation>
    <scope>NUCLEOTIDE SEQUENCE [LARGE SCALE GENOMIC DNA]</scope>
    <source>
        <strain evidence="2 3">D-24</strain>
    </source>
</reference>
<protein>
    <recommendedName>
        <fullName evidence="4">Lipoprotein</fullName>
    </recommendedName>
</protein>
<evidence type="ECO:0000313" key="2">
    <source>
        <dbReference type="EMBL" id="KXO00606.1"/>
    </source>
</evidence>
<evidence type="ECO:0000313" key="3">
    <source>
        <dbReference type="Proteomes" id="UP000070138"/>
    </source>
</evidence>
<feature type="signal peptide" evidence="1">
    <location>
        <begin position="1"/>
        <end position="27"/>
    </location>
</feature>
<sequence length="174" mass="19837">MMKNLKKIVALLTVSLFLLSFSNCGGAKTDDSKMSFEQNPPFKISEAYYQNWVAGVKDGGSGTNIHINFSNIQQDVVVQNIYFRNHKLEAKGNVNEPNQFVGYLKNEAQRDVVMDSDPMKEAQNTLSKKNPFQLEDSEAVVEYWFGGKKNYYKISDLTQKEMIPYPQANPNQHE</sequence>
<dbReference type="Proteomes" id="UP000070138">
    <property type="component" value="Unassembled WGS sequence"/>
</dbReference>
<dbReference type="AlphaFoldDB" id="A0A137RK93"/>
<keyword evidence="3" id="KW-1185">Reference proteome</keyword>
<gene>
    <name evidence="2" type="ORF">LS48_04230</name>
</gene>
<accession>A0A137RK93</accession>
<dbReference type="STRING" id="1548749.LS48_04230"/>
<comment type="caution">
    <text evidence="2">The sequence shown here is derived from an EMBL/GenBank/DDBJ whole genome shotgun (WGS) entry which is preliminary data.</text>
</comment>
<dbReference type="EMBL" id="JRWG01000002">
    <property type="protein sequence ID" value="KXO00606.1"/>
    <property type="molecule type" value="Genomic_DNA"/>
</dbReference>
<evidence type="ECO:0000256" key="1">
    <source>
        <dbReference type="SAM" id="SignalP"/>
    </source>
</evidence>
<reference evidence="3" key="1">
    <citation type="submission" date="2014-10" db="EMBL/GenBank/DDBJ databases">
        <title>Genome sequencing of Vitellibacter sp. D-24.</title>
        <authorList>
            <person name="Thevarajoo S."/>
            <person name="Selvaratnam C."/>
            <person name="Goh K.M."/>
            <person name="Chong C.S."/>
        </authorList>
    </citation>
    <scope>NUCLEOTIDE SEQUENCE [LARGE SCALE GENOMIC DNA]</scope>
    <source>
        <strain evidence="3">D-24</strain>
    </source>
</reference>
<dbReference type="OrthoDB" id="1364277at2"/>